<evidence type="ECO:0000259" key="9">
    <source>
        <dbReference type="PROSITE" id="PS50928"/>
    </source>
</evidence>
<keyword evidence="6 8" id="KW-1133">Transmembrane helix</keyword>
<dbReference type="Pfam" id="PF00528">
    <property type="entry name" value="BPD_transp_1"/>
    <property type="match status" value="1"/>
</dbReference>
<dbReference type="CDD" id="cd06261">
    <property type="entry name" value="TM_PBP2"/>
    <property type="match status" value="1"/>
</dbReference>
<evidence type="ECO:0000256" key="6">
    <source>
        <dbReference type="ARBA" id="ARBA00022989"/>
    </source>
</evidence>
<feature type="transmembrane region" description="Helical" evidence="8">
    <location>
        <begin position="180"/>
        <end position="201"/>
    </location>
</feature>
<feature type="transmembrane region" description="Helical" evidence="8">
    <location>
        <begin position="128"/>
        <end position="151"/>
    </location>
</feature>
<dbReference type="Gene3D" id="1.10.3720.10">
    <property type="entry name" value="MetI-like"/>
    <property type="match status" value="1"/>
</dbReference>
<keyword evidence="7 8" id="KW-0472">Membrane</keyword>
<evidence type="ECO:0000256" key="2">
    <source>
        <dbReference type="ARBA" id="ARBA00007069"/>
    </source>
</evidence>
<dbReference type="PANTHER" id="PTHR43848:SF2">
    <property type="entry name" value="PUTRESCINE TRANSPORT SYSTEM PERMEASE PROTEIN POTI"/>
    <property type="match status" value="1"/>
</dbReference>
<keyword evidence="11" id="KW-1185">Reference proteome</keyword>
<comment type="similarity">
    <text evidence="2">Belongs to the binding-protein-dependent transport system permease family. CysTW subfamily.</text>
</comment>
<dbReference type="InterPro" id="IPR000515">
    <property type="entry name" value="MetI-like"/>
</dbReference>
<feature type="transmembrane region" description="Helical" evidence="8">
    <location>
        <begin position="235"/>
        <end position="254"/>
    </location>
</feature>
<evidence type="ECO:0000313" key="11">
    <source>
        <dbReference type="Proteomes" id="UP001237448"/>
    </source>
</evidence>
<dbReference type="InterPro" id="IPR035906">
    <property type="entry name" value="MetI-like_sf"/>
</dbReference>
<feature type="transmembrane region" description="Helical" evidence="8">
    <location>
        <begin position="99"/>
        <end position="122"/>
    </location>
</feature>
<evidence type="ECO:0000256" key="7">
    <source>
        <dbReference type="ARBA" id="ARBA00023136"/>
    </source>
</evidence>
<evidence type="ECO:0000256" key="3">
    <source>
        <dbReference type="ARBA" id="ARBA00022448"/>
    </source>
</evidence>
<reference evidence="10 11" key="1">
    <citation type="submission" date="2023-07" db="EMBL/GenBank/DDBJ databases">
        <title>Genomic Encyclopedia of Type Strains, Phase IV (KMG-IV): sequencing the most valuable type-strain genomes for metagenomic binning, comparative biology and taxonomic classification.</title>
        <authorList>
            <person name="Goeker M."/>
        </authorList>
    </citation>
    <scope>NUCLEOTIDE SEQUENCE [LARGE SCALE GENOMIC DNA]</scope>
    <source>
        <strain evidence="10 11">DSM 5896</strain>
    </source>
</reference>
<name>A0ABU0FC39_9HYPH</name>
<feature type="domain" description="ABC transmembrane type-1" evidence="9">
    <location>
        <begin position="64"/>
        <end position="251"/>
    </location>
</feature>
<evidence type="ECO:0000313" key="10">
    <source>
        <dbReference type="EMBL" id="MDQ0391620.1"/>
    </source>
</evidence>
<organism evidence="10 11">
    <name type="scientific">Labrys monachus</name>
    <dbReference type="NCBI Taxonomy" id="217067"/>
    <lineage>
        <taxon>Bacteria</taxon>
        <taxon>Pseudomonadati</taxon>
        <taxon>Pseudomonadota</taxon>
        <taxon>Alphaproteobacteria</taxon>
        <taxon>Hyphomicrobiales</taxon>
        <taxon>Xanthobacteraceae</taxon>
        <taxon>Labrys</taxon>
    </lineage>
</organism>
<sequence>MANRLIGWALLGYLALILVFILAPIVSSFVFSFNAGRFPSLPWAGFSTQWYAAVLSDSAIRSGLINSLIVAACTSVIATALGFTAAYTDYRYTFTGKSIYMAVAMLPPNVPVMILGLAMLVYQSELSLSGALYSVIIAHVVYCAPFAMALIRLRLSQMDADLEAAAWNLGASQGQAIRHVIIPFTLPSILAALFLTMAVSFDEFAMAWFVSGFQETLPVRILVLLQREVSPRVNAIGSIVFLVTIVLAAVALFLSSGRRRDEAAPVPASSQRDAL</sequence>
<gene>
    <name evidence="10" type="ORF">J3R73_001412</name>
</gene>
<dbReference type="Proteomes" id="UP001237448">
    <property type="component" value="Unassembled WGS sequence"/>
</dbReference>
<dbReference type="PROSITE" id="PS50928">
    <property type="entry name" value="ABC_TM1"/>
    <property type="match status" value="1"/>
</dbReference>
<dbReference type="PANTHER" id="PTHR43848">
    <property type="entry name" value="PUTRESCINE TRANSPORT SYSTEM PERMEASE PROTEIN POTI"/>
    <property type="match status" value="1"/>
</dbReference>
<protein>
    <submittedName>
        <fullName evidence="10">Spermidine/putrescine transport system permease protein</fullName>
    </submittedName>
</protein>
<evidence type="ECO:0000256" key="8">
    <source>
        <dbReference type="RuleBase" id="RU363032"/>
    </source>
</evidence>
<dbReference type="EMBL" id="JAUSVK010000001">
    <property type="protein sequence ID" value="MDQ0391620.1"/>
    <property type="molecule type" value="Genomic_DNA"/>
</dbReference>
<proteinExistence type="inferred from homology"/>
<evidence type="ECO:0000256" key="4">
    <source>
        <dbReference type="ARBA" id="ARBA00022475"/>
    </source>
</evidence>
<comment type="subcellular location">
    <subcellularLocation>
        <location evidence="1 8">Cell membrane</location>
        <topology evidence="1 8">Multi-pass membrane protein</topology>
    </subcellularLocation>
</comment>
<comment type="caution">
    <text evidence="10">The sequence shown here is derived from an EMBL/GenBank/DDBJ whole genome shotgun (WGS) entry which is preliminary data.</text>
</comment>
<keyword evidence="3 8" id="KW-0813">Transport</keyword>
<dbReference type="SUPFAM" id="SSF161098">
    <property type="entry name" value="MetI-like"/>
    <property type="match status" value="1"/>
</dbReference>
<dbReference type="InterPro" id="IPR051789">
    <property type="entry name" value="Bact_Polyamine_Transport"/>
</dbReference>
<keyword evidence="5 8" id="KW-0812">Transmembrane</keyword>
<dbReference type="RefSeq" id="WP_307424236.1">
    <property type="nucleotide sequence ID" value="NZ_JAUSVK010000001.1"/>
</dbReference>
<evidence type="ECO:0000256" key="5">
    <source>
        <dbReference type="ARBA" id="ARBA00022692"/>
    </source>
</evidence>
<accession>A0ABU0FC39</accession>
<keyword evidence="4" id="KW-1003">Cell membrane</keyword>
<evidence type="ECO:0000256" key="1">
    <source>
        <dbReference type="ARBA" id="ARBA00004651"/>
    </source>
</evidence>
<feature type="transmembrane region" description="Helical" evidence="8">
    <location>
        <begin position="64"/>
        <end position="87"/>
    </location>
</feature>